<dbReference type="PROSITE" id="PS51257">
    <property type="entry name" value="PROKAR_LIPOPROTEIN"/>
    <property type="match status" value="1"/>
</dbReference>
<accession>A0AA35Q8L9</accession>
<evidence type="ECO:0000256" key="1">
    <source>
        <dbReference type="SAM" id="SignalP"/>
    </source>
</evidence>
<organism evidence="2 3">
    <name type="scientific">Clonostachys chloroleuca</name>
    <dbReference type="NCBI Taxonomy" id="1926264"/>
    <lineage>
        <taxon>Eukaryota</taxon>
        <taxon>Fungi</taxon>
        <taxon>Dikarya</taxon>
        <taxon>Ascomycota</taxon>
        <taxon>Pezizomycotina</taxon>
        <taxon>Sordariomycetes</taxon>
        <taxon>Hypocreomycetidae</taxon>
        <taxon>Hypocreales</taxon>
        <taxon>Bionectriaceae</taxon>
        <taxon>Clonostachys</taxon>
    </lineage>
</organism>
<dbReference type="EMBL" id="CABFNP030001261">
    <property type="protein sequence ID" value="CAI6094814.1"/>
    <property type="molecule type" value="Genomic_DNA"/>
</dbReference>
<evidence type="ECO:0000313" key="3">
    <source>
        <dbReference type="Proteomes" id="UP001160390"/>
    </source>
</evidence>
<feature type="signal peptide" evidence="1">
    <location>
        <begin position="1"/>
        <end position="19"/>
    </location>
</feature>
<dbReference type="Proteomes" id="UP001160390">
    <property type="component" value="Unassembled WGS sequence"/>
</dbReference>
<gene>
    <name evidence="2" type="ORF">CCHLO57077_00007437</name>
</gene>
<comment type="caution">
    <text evidence="2">The sequence shown here is derived from an EMBL/GenBank/DDBJ whole genome shotgun (WGS) entry which is preliminary data.</text>
</comment>
<reference evidence="2" key="1">
    <citation type="submission" date="2023-01" db="EMBL/GenBank/DDBJ databases">
        <authorList>
            <person name="Piombo E."/>
        </authorList>
    </citation>
    <scope>NUCLEOTIDE SEQUENCE</scope>
</reference>
<keyword evidence="3" id="KW-1185">Reference proteome</keyword>
<feature type="chain" id="PRO_5041459391" description="Secreted protein" evidence="1">
    <location>
        <begin position="20"/>
        <end position="167"/>
    </location>
</feature>
<protein>
    <recommendedName>
        <fullName evidence="4">Secreted protein</fullName>
    </recommendedName>
</protein>
<name>A0AA35Q8L9_9HYPO</name>
<keyword evidence="1" id="KW-0732">Signal</keyword>
<proteinExistence type="predicted"/>
<dbReference type="AlphaFoldDB" id="A0AA35Q8L9"/>
<sequence>MRFLTIIATALYTLGFVSAQSCTPNGPNGAHTSGTPGCTCNPNGSITCAGFQVCGVGNTNANIDARSVYTATVQCRNKGGQIVEVKTQGVTVPKTVSNLRTKNGCLTVPSITTDAPTEQQLLAAATCPNGNWSKVLKDGTITDAWTYAVTFAGFSSCPYVSLSGNCP</sequence>
<evidence type="ECO:0008006" key="4">
    <source>
        <dbReference type="Google" id="ProtNLM"/>
    </source>
</evidence>
<evidence type="ECO:0000313" key="2">
    <source>
        <dbReference type="EMBL" id="CAI6094814.1"/>
    </source>
</evidence>